<feature type="region of interest" description="Disordered" evidence="1">
    <location>
        <begin position="100"/>
        <end position="119"/>
    </location>
</feature>
<evidence type="ECO:0000313" key="3">
    <source>
        <dbReference type="Proteomes" id="UP000032266"/>
    </source>
</evidence>
<evidence type="ECO:0000313" key="2">
    <source>
        <dbReference type="EMBL" id="AJQ94039.1"/>
    </source>
</evidence>
<organism evidence="2 3">
    <name type="scientific">Gynuella sunshinyii YC6258</name>
    <dbReference type="NCBI Taxonomy" id="1445510"/>
    <lineage>
        <taxon>Bacteria</taxon>
        <taxon>Pseudomonadati</taxon>
        <taxon>Pseudomonadota</taxon>
        <taxon>Gammaproteobacteria</taxon>
        <taxon>Oceanospirillales</taxon>
        <taxon>Saccharospirillaceae</taxon>
        <taxon>Gynuella</taxon>
    </lineage>
</organism>
<evidence type="ECO:0008006" key="4">
    <source>
        <dbReference type="Google" id="ProtNLM"/>
    </source>
</evidence>
<dbReference type="Pfam" id="PF12118">
    <property type="entry name" value="SprA-related"/>
    <property type="match status" value="1"/>
</dbReference>
<keyword evidence="3" id="KW-1185">Reference proteome</keyword>
<dbReference type="InterPro" id="IPR021973">
    <property type="entry name" value="SprA-related"/>
</dbReference>
<evidence type="ECO:0000256" key="1">
    <source>
        <dbReference type="SAM" id="MobiDB-lite"/>
    </source>
</evidence>
<name>A0A0C5VUF2_9GAMM</name>
<dbReference type="OrthoDB" id="9812722at2"/>
<proteinExistence type="predicted"/>
<feature type="region of interest" description="Disordered" evidence="1">
    <location>
        <begin position="34"/>
        <end position="84"/>
    </location>
</feature>
<feature type="compositionally biased region" description="Polar residues" evidence="1">
    <location>
        <begin position="191"/>
        <end position="212"/>
    </location>
</feature>
<reference evidence="2 3" key="1">
    <citation type="submission" date="2014-01" db="EMBL/GenBank/DDBJ databases">
        <title>Full genme sequencing of cellulolytic bacterium Gynuella sunshinyii YC6258T gen. nov., sp. nov.</title>
        <authorList>
            <person name="Khan H."/>
            <person name="Chung E.J."/>
            <person name="Chung Y.R."/>
        </authorList>
    </citation>
    <scope>NUCLEOTIDE SEQUENCE [LARGE SCALE GENOMIC DNA]</scope>
    <source>
        <strain evidence="2 3">YC6258</strain>
    </source>
</reference>
<feature type="compositionally biased region" description="Polar residues" evidence="1">
    <location>
        <begin position="242"/>
        <end position="257"/>
    </location>
</feature>
<dbReference type="STRING" id="1445510.YC6258_01995"/>
<gene>
    <name evidence="2" type="ORF">YC6258_01995</name>
</gene>
<dbReference type="Proteomes" id="UP000032266">
    <property type="component" value="Chromosome"/>
</dbReference>
<sequence length="264" mass="28842">MSVVTGASLNSVHLAVPAAGPVVSVNLDNDRTSFAPITETEETDKGRNRAGEQPSRDADRQVQAKSDQQQQDNQRDAEQDDADLQAEQQQLRSLKQLDREVKDHEQAHRAIGGKYAGPMTLTYERGPDGVNYAVAGEVQVNVSKVSDDPEATIVKAEQIRRAALAPATPSQQDRSVALQATQMIVEAEQQLRQQKVSESMSSEPAEEQQNTVDNDKSAETSGSDLTEAYQGLFKSPRKFNDSLGSMDNYQQKKSGLGNNLDLMV</sequence>
<dbReference type="EMBL" id="CP007142">
    <property type="protein sequence ID" value="AJQ94039.1"/>
    <property type="molecule type" value="Genomic_DNA"/>
</dbReference>
<feature type="compositionally biased region" description="Basic and acidic residues" evidence="1">
    <location>
        <begin position="43"/>
        <end position="62"/>
    </location>
</feature>
<protein>
    <recommendedName>
        <fullName evidence="4">SprA-related family</fullName>
    </recommendedName>
</protein>
<dbReference type="HOGENOM" id="CLU_061113_1_0_6"/>
<dbReference type="KEGG" id="gsn:YC6258_01995"/>
<feature type="compositionally biased region" description="Low complexity" evidence="1">
    <location>
        <begin position="63"/>
        <end position="72"/>
    </location>
</feature>
<feature type="region of interest" description="Disordered" evidence="1">
    <location>
        <begin position="191"/>
        <end position="264"/>
    </location>
</feature>
<dbReference type="RefSeq" id="WP_052830171.1">
    <property type="nucleotide sequence ID" value="NZ_CP007142.1"/>
</dbReference>
<dbReference type="AlphaFoldDB" id="A0A0C5VUF2"/>
<accession>A0A0C5VUF2</accession>